<evidence type="ECO:0000256" key="1">
    <source>
        <dbReference type="SAM" id="Phobius"/>
    </source>
</evidence>
<feature type="transmembrane region" description="Helical" evidence="1">
    <location>
        <begin position="74"/>
        <end position="94"/>
    </location>
</feature>
<evidence type="ECO:0000313" key="3">
    <source>
        <dbReference type="Proteomes" id="UP000621540"/>
    </source>
</evidence>
<dbReference type="PANTHER" id="PTHR36442">
    <property type="entry name" value="CYCLIC-DI-AMP PHOSPHODIESTERASE PGPH"/>
    <property type="match status" value="1"/>
</dbReference>
<name>A0ABR7I8I5_9FIRM</name>
<protein>
    <recommendedName>
        <fullName evidence="4">HD domain-containing protein</fullName>
    </recommendedName>
</protein>
<sequence>MEERKFSEKRVKNIMLMLAATAGLAAALPVTFGFAADQIITGIFLSVLFFLLFVLSLIHARADGSIAGNRAVDYTLIRNVYIVFCILTYGFSFLPEYTAPVVLVSVFLGVVSAQLPALAVSICLNILLCITVHANFYELCAYVFLSLAGCLFTELLKQEKNRIGILVILPCMEVVTAALFHYLADYTFDRNTILYAAAGGLITDLLILLLFGKIKKYAQNGKTRSLAAIMEEDYPLLAEIRKYSKADYEHAKKVSNLCERCAPSIGADPAVAKAAGFYYRLGKIEGEPPYVENGVLIAQSSCFPREVVDILAEYNGEDALPSTKESALVHMVEALVTRFEILDKNTVSSTWNYEVVIYQTMNETSATGIYDASGLTMNQFLKIREFFVKGENLF</sequence>
<feature type="transmembrane region" description="Helical" evidence="1">
    <location>
        <begin position="43"/>
        <end position="62"/>
    </location>
</feature>
<feature type="transmembrane region" description="Helical" evidence="1">
    <location>
        <begin position="163"/>
        <end position="181"/>
    </location>
</feature>
<keyword evidence="1" id="KW-0812">Transmembrane</keyword>
<dbReference type="InterPro" id="IPR052722">
    <property type="entry name" value="PgpH_phosphodiesterase"/>
</dbReference>
<organism evidence="2 3">
    <name type="scientific">Roseburia yibonii</name>
    <dbReference type="NCBI Taxonomy" id="2763063"/>
    <lineage>
        <taxon>Bacteria</taxon>
        <taxon>Bacillati</taxon>
        <taxon>Bacillota</taxon>
        <taxon>Clostridia</taxon>
        <taxon>Lachnospirales</taxon>
        <taxon>Lachnospiraceae</taxon>
        <taxon>Roseburia</taxon>
    </lineage>
</organism>
<evidence type="ECO:0000313" key="2">
    <source>
        <dbReference type="EMBL" id="MBC5753255.1"/>
    </source>
</evidence>
<feature type="transmembrane region" description="Helical" evidence="1">
    <location>
        <begin position="14"/>
        <end position="36"/>
    </location>
</feature>
<feature type="transmembrane region" description="Helical" evidence="1">
    <location>
        <begin position="101"/>
        <end position="128"/>
    </location>
</feature>
<reference evidence="2 3" key="1">
    <citation type="submission" date="2020-08" db="EMBL/GenBank/DDBJ databases">
        <title>Genome public.</title>
        <authorList>
            <person name="Liu C."/>
            <person name="Sun Q."/>
        </authorList>
    </citation>
    <scope>NUCLEOTIDE SEQUENCE [LARGE SCALE GENOMIC DNA]</scope>
    <source>
        <strain evidence="2 3">BX0805</strain>
    </source>
</reference>
<keyword evidence="1" id="KW-0472">Membrane</keyword>
<proteinExistence type="predicted"/>
<gene>
    <name evidence="2" type="ORF">H8Z76_04280</name>
</gene>
<keyword evidence="3" id="KW-1185">Reference proteome</keyword>
<comment type="caution">
    <text evidence="2">The sequence shown here is derived from an EMBL/GenBank/DDBJ whole genome shotgun (WGS) entry which is preliminary data.</text>
</comment>
<dbReference type="RefSeq" id="WP_186981746.1">
    <property type="nucleotide sequence ID" value="NZ_JACOQH010000002.1"/>
</dbReference>
<evidence type="ECO:0008006" key="4">
    <source>
        <dbReference type="Google" id="ProtNLM"/>
    </source>
</evidence>
<accession>A0ABR7I8I5</accession>
<dbReference type="PANTHER" id="PTHR36442:SF1">
    <property type="entry name" value="CYCLIC-DI-AMP PHOSPHODIESTERASE PGPH"/>
    <property type="match status" value="1"/>
</dbReference>
<dbReference type="EMBL" id="JACOQH010000002">
    <property type="protein sequence ID" value="MBC5753255.1"/>
    <property type="molecule type" value="Genomic_DNA"/>
</dbReference>
<dbReference type="Proteomes" id="UP000621540">
    <property type="component" value="Unassembled WGS sequence"/>
</dbReference>
<keyword evidence="1" id="KW-1133">Transmembrane helix</keyword>
<feature type="transmembrane region" description="Helical" evidence="1">
    <location>
        <begin position="193"/>
        <end position="212"/>
    </location>
</feature>